<keyword evidence="7" id="KW-0808">Transferase</keyword>
<dbReference type="Pfam" id="PF00534">
    <property type="entry name" value="Glycos_transf_1"/>
    <property type="match status" value="1"/>
</dbReference>
<keyword evidence="15" id="KW-1185">Reference proteome</keyword>
<feature type="domain" description="Starch synthase catalytic" evidence="13">
    <location>
        <begin position="67"/>
        <end position="324"/>
    </location>
</feature>
<evidence type="ECO:0000256" key="6">
    <source>
        <dbReference type="ARBA" id="ARBA00022676"/>
    </source>
</evidence>
<dbReference type="Gene3D" id="3.40.50.2000">
    <property type="entry name" value="Glycogen Phosphorylase B"/>
    <property type="match status" value="2"/>
</dbReference>
<organism evidence="14 15">
    <name type="scientific">Deinandra increscens subsp. villosa</name>
    <dbReference type="NCBI Taxonomy" id="3103831"/>
    <lineage>
        <taxon>Eukaryota</taxon>
        <taxon>Viridiplantae</taxon>
        <taxon>Streptophyta</taxon>
        <taxon>Embryophyta</taxon>
        <taxon>Tracheophyta</taxon>
        <taxon>Spermatophyta</taxon>
        <taxon>Magnoliopsida</taxon>
        <taxon>eudicotyledons</taxon>
        <taxon>Gunneridae</taxon>
        <taxon>Pentapetalae</taxon>
        <taxon>asterids</taxon>
        <taxon>campanulids</taxon>
        <taxon>Asterales</taxon>
        <taxon>Asteraceae</taxon>
        <taxon>Asteroideae</taxon>
        <taxon>Heliantheae alliance</taxon>
        <taxon>Madieae</taxon>
        <taxon>Madiinae</taxon>
        <taxon>Deinandra</taxon>
    </lineage>
</organism>
<evidence type="ECO:0000256" key="9">
    <source>
        <dbReference type="ARBA" id="ARBA00022946"/>
    </source>
</evidence>
<dbReference type="SUPFAM" id="SSF55920">
    <property type="entry name" value="Creatinase/aminopeptidase"/>
    <property type="match status" value="1"/>
</dbReference>
<evidence type="ECO:0000256" key="8">
    <source>
        <dbReference type="ARBA" id="ARBA00022922"/>
    </source>
</evidence>
<evidence type="ECO:0000259" key="12">
    <source>
        <dbReference type="Pfam" id="PF00534"/>
    </source>
</evidence>
<sequence length="769" mass="84753">FVEDVKRNGVLLGAEMDESGSIVGFRLAPQSGDTQVSNDHDNVSSDKEVIVYDELAEKTPTKVTHSIVFVTSEASPYSKTGGLGDVCGSLPIALAARGHRVMVVTPRYLCGEPSDRRFDSAVDLDCRIKVSCSGGVQEVVFYHEYKAGVDWVFVDHPSFHRPGNPYGDSYGAFGDNQFRFTLLCHAACEAPLVLPLGGYTYGEKCLFLANDWHAGLVPVLLAAKYRPYGVYKDARSIVIIHNLAHQGVEPASTYSNFGLPPEWYGALGWVFPTWARTHALDTGEAVNILKGAIVTADRILTVSQGYSREITTPEGGNGLDELLSSRKTVVNGITNGIDITEWNPSLDEHIPSHYSLNDLSGKIECKIALQRELGLPIRPDCPLIGFIGRLDYQKGIDIILSGTPDLLQDDVQFIMLGSGEKQYEDWMRATEATFKDKFRGWVGFNVPISHRITAGCDILLMPSRFEPCGLNQLYAMRYGTVPVIHATGGLGDTVKTFNPYADEGKGEGTGWGFKPLTRERMLDALWVAIETYRKHKRCWGGLMKRGMERDYSWDNAAVQYEDVFKWAFIDPPYVGLALSYAAPVVSLLGSFLPSFTEIEKELVSVERVLKVRTNIAAAAATAISLVVVTEFEPLWFEFSAAMAAKAAATPTTEIAAWTSALCNDSNHSYAIALVKGLRFVLQQIEVLKQEISYYSLLNALVENTVAEFNLCDSWLNFSAAVRKYMRSIIKPGMPMVDLCETLENTVRKLISENGLQAGIAFPTGCSLNW</sequence>
<evidence type="ECO:0000256" key="3">
    <source>
        <dbReference type="ARBA" id="ARBA00010281"/>
    </source>
</evidence>
<dbReference type="Proteomes" id="UP001408789">
    <property type="component" value="Unassembled WGS sequence"/>
</dbReference>
<dbReference type="HAMAP" id="MF_00484">
    <property type="entry name" value="Glycogen_synth"/>
    <property type="match status" value="1"/>
</dbReference>
<dbReference type="FunFam" id="3.40.50.2000:FF:000048">
    <property type="entry name" value="Starch synthase, chloroplastic/amyloplastic"/>
    <property type="match status" value="1"/>
</dbReference>
<dbReference type="GO" id="GO:0009501">
    <property type="term" value="C:amyloplast"/>
    <property type="evidence" value="ECO:0007669"/>
    <property type="project" value="UniProtKB-SubCell"/>
</dbReference>
<dbReference type="InterPro" id="IPR036005">
    <property type="entry name" value="Creatinase/aminopeptidase-like"/>
</dbReference>
<comment type="catalytic activity">
    <reaction evidence="1">
        <text>[(1-&gt;4)-alpha-D-glucosyl](n) + ADP-alpha-D-glucose = [(1-&gt;4)-alpha-D-glucosyl](n+1) + ADP + H(+)</text>
        <dbReference type="Rhea" id="RHEA:18189"/>
        <dbReference type="Rhea" id="RHEA-COMP:9584"/>
        <dbReference type="Rhea" id="RHEA-COMP:9587"/>
        <dbReference type="ChEBI" id="CHEBI:15378"/>
        <dbReference type="ChEBI" id="CHEBI:15444"/>
        <dbReference type="ChEBI" id="CHEBI:57498"/>
        <dbReference type="ChEBI" id="CHEBI:456216"/>
        <dbReference type="EC" id="2.4.1.21"/>
    </reaction>
</comment>
<dbReference type="GO" id="GO:0019252">
    <property type="term" value="P:starch biosynthetic process"/>
    <property type="evidence" value="ECO:0007669"/>
    <property type="project" value="UniProtKB-UniRule"/>
</dbReference>
<comment type="pathway">
    <text evidence="2 11">Glycan biosynthesis; starch biosynthesis.</text>
</comment>
<dbReference type="AlphaFoldDB" id="A0AAP0GJ52"/>
<dbReference type="EC" id="2.4.1.-" evidence="11"/>
<proteinExistence type="inferred from homology"/>
<feature type="non-terminal residue" evidence="14">
    <location>
        <position position="1"/>
    </location>
</feature>
<evidence type="ECO:0000256" key="4">
    <source>
        <dbReference type="ARBA" id="ARBA00022528"/>
    </source>
</evidence>
<dbReference type="NCBIfam" id="TIGR02095">
    <property type="entry name" value="glgA"/>
    <property type="match status" value="1"/>
</dbReference>
<evidence type="ECO:0000313" key="14">
    <source>
        <dbReference type="EMBL" id="KAK9050502.1"/>
    </source>
</evidence>
<name>A0AAP0GJ52_9ASTR</name>
<evidence type="ECO:0000256" key="11">
    <source>
        <dbReference type="RuleBase" id="RU361232"/>
    </source>
</evidence>
<dbReference type="InterPro" id="IPR011835">
    <property type="entry name" value="GS/SS"/>
</dbReference>
<accession>A0AAP0GJ52</accession>
<reference evidence="14 15" key="1">
    <citation type="submission" date="2024-04" db="EMBL/GenBank/DDBJ databases">
        <title>The reference genome of an endangered Asteraceae, Deinandra increscens subsp. villosa, native to the Central Coast of California.</title>
        <authorList>
            <person name="Guilliams M."/>
            <person name="Hasenstab-Lehman K."/>
            <person name="Meyer R."/>
            <person name="Mcevoy S."/>
        </authorList>
    </citation>
    <scope>NUCLEOTIDE SEQUENCE [LARGE SCALE GENOMIC DNA]</scope>
    <source>
        <tissue evidence="14">Leaf</tissue>
    </source>
</reference>
<evidence type="ECO:0000256" key="5">
    <source>
        <dbReference type="ARBA" id="ARBA00022640"/>
    </source>
</evidence>
<dbReference type="Pfam" id="PF08323">
    <property type="entry name" value="Glyco_transf_5"/>
    <property type="match status" value="1"/>
</dbReference>
<dbReference type="InterPro" id="IPR001296">
    <property type="entry name" value="Glyco_trans_1"/>
</dbReference>
<comment type="subcellular location">
    <subcellularLocation>
        <location evidence="11">Plastid</location>
        <location evidence="11">Chloroplast</location>
    </subcellularLocation>
    <subcellularLocation>
        <location evidence="11">Plastid</location>
        <location evidence="11">Amyloplast</location>
    </subcellularLocation>
</comment>
<keyword evidence="4 11" id="KW-0150">Chloroplast</keyword>
<keyword evidence="6 11" id="KW-0328">Glycosyltransferase</keyword>
<protein>
    <recommendedName>
        <fullName evidence="11">Starch synthase, chloroplastic/amyloplastic</fullName>
        <ecNumber evidence="11">2.4.1.-</ecNumber>
    </recommendedName>
</protein>
<dbReference type="GO" id="GO:0004373">
    <property type="term" value="F:alpha-1,4-glucan glucosyltransferase (UDP-glucose donor) activity"/>
    <property type="evidence" value="ECO:0007669"/>
    <property type="project" value="InterPro"/>
</dbReference>
<dbReference type="CDD" id="cd03791">
    <property type="entry name" value="GT5_Glycogen_synthase_DULL1-like"/>
    <property type="match status" value="1"/>
</dbReference>
<evidence type="ECO:0000313" key="15">
    <source>
        <dbReference type="Proteomes" id="UP001408789"/>
    </source>
</evidence>
<evidence type="ECO:0000259" key="13">
    <source>
        <dbReference type="Pfam" id="PF08323"/>
    </source>
</evidence>
<keyword evidence="9" id="KW-0809">Transit peptide</keyword>
<comment type="similarity">
    <text evidence="3 11">Belongs to the glycosyltransferase 1 family. Bacterial/plant glycogen synthase subfamily.</text>
</comment>
<dbReference type="Gene3D" id="3.90.230.10">
    <property type="entry name" value="Creatinase/methionine aminopeptidase superfamily"/>
    <property type="match status" value="1"/>
</dbReference>
<keyword evidence="5" id="KW-0934">Plastid</keyword>
<dbReference type="GO" id="GO:0009507">
    <property type="term" value="C:chloroplast"/>
    <property type="evidence" value="ECO:0007669"/>
    <property type="project" value="UniProtKB-SubCell"/>
</dbReference>
<dbReference type="SUPFAM" id="SSF53756">
    <property type="entry name" value="UDP-Glycosyltransferase/glycogen phosphorylase"/>
    <property type="match status" value="1"/>
</dbReference>
<dbReference type="GO" id="GO:0010021">
    <property type="term" value="P:amylopectin biosynthetic process"/>
    <property type="evidence" value="ECO:0007669"/>
    <property type="project" value="UniProtKB-ARBA"/>
</dbReference>
<evidence type="ECO:0000256" key="10">
    <source>
        <dbReference type="ARBA" id="ARBA00023234"/>
    </source>
</evidence>
<evidence type="ECO:0000256" key="7">
    <source>
        <dbReference type="ARBA" id="ARBA00022679"/>
    </source>
</evidence>
<dbReference type="InterPro" id="IPR013534">
    <property type="entry name" value="Starch_synth_cat_dom"/>
</dbReference>
<keyword evidence="8 11" id="KW-0750">Starch biosynthesis</keyword>
<dbReference type="PANTHER" id="PTHR45825">
    <property type="entry name" value="GRANULE-BOUND STARCH SYNTHASE 1, CHLOROPLASTIC/AMYLOPLASTIC"/>
    <property type="match status" value="1"/>
</dbReference>
<feature type="domain" description="Glycosyl transferase family 1" evidence="12">
    <location>
        <begin position="378"/>
        <end position="498"/>
    </location>
</feature>
<dbReference type="PANTHER" id="PTHR45825:SF11">
    <property type="entry name" value="ALPHA AMYLASE DOMAIN-CONTAINING PROTEIN"/>
    <property type="match status" value="1"/>
</dbReference>
<dbReference type="EMBL" id="JBCNJP010001480">
    <property type="protein sequence ID" value="KAK9050502.1"/>
    <property type="molecule type" value="Genomic_DNA"/>
</dbReference>
<dbReference type="GO" id="GO:0009011">
    <property type="term" value="F:alpha-1,4-glucan glucosyltransferase (ADP-glucose donor) activity"/>
    <property type="evidence" value="ECO:0007669"/>
    <property type="project" value="UniProtKB-EC"/>
</dbReference>
<comment type="caution">
    <text evidence="14">The sequence shown here is derived from an EMBL/GenBank/DDBJ whole genome shotgun (WGS) entry which is preliminary data.</text>
</comment>
<evidence type="ECO:0000256" key="1">
    <source>
        <dbReference type="ARBA" id="ARBA00001478"/>
    </source>
</evidence>
<gene>
    <name evidence="14" type="ORF">SSX86_030528</name>
</gene>
<keyword evidence="10 11" id="KW-0035">Amyloplast</keyword>
<evidence type="ECO:0000256" key="2">
    <source>
        <dbReference type="ARBA" id="ARBA00004727"/>
    </source>
</evidence>